<dbReference type="RefSeq" id="WP_147930029.1">
    <property type="nucleotide sequence ID" value="NZ_VOXD01000008.1"/>
</dbReference>
<evidence type="ECO:0000256" key="1">
    <source>
        <dbReference type="SAM" id="SignalP"/>
    </source>
</evidence>
<name>A0A5C7FVD5_9BACT</name>
<comment type="caution">
    <text evidence="2">The sequence shown here is derived from an EMBL/GenBank/DDBJ whole genome shotgun (WGS) entry which is preliminary data.</text>
</comment>
<reference evidence="2 3" key="1">
    <citation type="submission" date="2019-08" db="EMBL/GenBank/DDBJ databases">
        <title>Lewinella sp. strain SSH13 Genome sequencing and assembly.</title>
        <authorList>
            <person name="Kim I."/>
        </authorList>
    </citation>
    <scope>NUCLEOTIDE SEQUENCE [LARGE SCALE GENOMIC DNA]</scope>
    <source>
        <strain evidence="2 3">SSH13</strain>
    </source>
</reference>
<organism evidence="2 3">
    <name type="scientific">Neolewinella aurantiaca</name>
    <dbReference type="NCBI Taxonomy" id="2602767"/>
    <lineage>
        <taxon>Bacteria</taxon>
        <taxon>Pseudomonadati</taxon>
        <taxon>Bacteroidota</taxon>
        <taxon>Saprospiria</taxon>
        <taxon>Saprospirales</taxon>
        <taxon>Lewinellaceae</taxon>
        <taxon>Neolewinella</taxon>
    </lineage>
</organism>
<dbReference type="EMBL" id="VOXD01000008">
    <property type="protein sequence ID" value="TXF90272.1"/>
    <property type="molecule type" value="Genomic_DNA"/>
</dbReference>
<dbReference type="AlphaFoldDB" id="A0A5C7FVD5"/>
<keyword evidence="3" id="KW-1185">Reference proteome</keyword>
<feature type="chain" id="PRO_5023111717" evidence="1">
    <location>
        <begin position="21"/>
        <end position="193"/>
    </location>
</feature>
<protein>
    <submittedName>
        <fullName evidence="2">Uncharacterized protein</fullName>
    </submittedName>
</protein>
<proteinExistence type="predicted"/>
<sequence>MKYLTLTIVLLLFWALNAGAQDCSPLSPSNSGSGILSGILGDDSQSIEGACELATGHDYYTARLEYTGYDDKEYKLIGRLLDANRRTVEGCAPVAVSLSGKPSSADIRLRFDAGANNSEEDYIAVRYLKVTIVASDDPLSELDMAGLTLTGKSAEFRVDHRFRDGTSNSASSSSDVTVSVSFSPVGSASSIKQ</sequence>
<keyword evidence="1" id="KW-0732">Signal</keyword>
<feature type="signal peptide" evidence="1">
    <location>
        <begin position="1"/>
        <end position="20"/>
    </location>
</feature>
<dbReference type="Proteomes" id="UP000321907">
    <property type="component" value="Unassembled WGS sequence"/>
</dbReference>
<accession>A0A5C7FVD5</accession>
<evidence type="ECO:0000313" key="3">
    <source>
        <dbReference type="Proteomes" id="UP000321907"/>
    </source>
</evidence>
<evidence type="ECO:0000313" key="2">
    <source>
        <dbReference type="EMBL" id="TXF90272.1"/>
    </source>
</evidence>
<gene>
    <name evidence="2" type="ORF">FUA23_07065</name>
</gene>